<organism evidence="7 8">
    <name type="scientific">Stutzerimonas stutzeri</name>
    <name type="common">Pseudomonas stutzeri</name>
    <dbReference type="NCBI Taxonomy" id="316"/>
    <lineage>
        <taxon>Bacteria</taxon>
        <taxon>Pseudomonadati</taxon>
        <taxon>Pseudomonadota</taxon>
        <taxon>Gammaproteobacteria</taxon>
        <taxon>Pseudomonadales</taxon>
        <taxon>Pseudomonadaceae</taxon>
        <taxon>Stutzerimonas</taxon>
    </lineage>
</organism>
<evidence type="ECO:0000256" key="2">
    <source>
        <dbReference type="ARBA" id="ARBA00023015"/>
    </source>
</evidence>
<protein>
    <submittedName>
        <fullName evidence="7">AraC family transcriptional regulator</fullName>
    </submittedName>
</protein>
<evidence type="ECO:0000256" key="5">
    <source>
        <dbReference type="ARBA" id="ARBA00037345"/>
    </source>
</evidence>
<dbReference type="PANTHER" id="PTHR46796:SF14">
    <property type="entry name" value="TRANSCRIPTIONAL REGULATORY PROTEIN"/>
    <property type="match status" value="1"/>
</dbReference>
<dbReference type="InterPro" id="IPR050204">
    <property type="entry name" value="AraC_XylS_family_regulators"/>
</dbReference>
<name>W8QY31_STUST</name>
<sequence>MSSHSPARVSASGSGRNDRLSVWQEERAKALIEASLGSSLSIAQLARECAQSRCHFSRAFQGTTGLSPQQWLTRRRIERAQQLLLGDSLLTRIAQDCGFADQAHFSRVFRRLVGSAPSQWRLSVLQDNRIANKRPGQRAVNVPAEDRYRATCR</sequence>
<evidence type="ECO:0000256" key="3">
    <source>
        <dbReference type="ARBA" id="ARBA00023125"/>
    </source>
</evidence>
<dbReference type="PATRIC" id="fig|316.77.peg.2105"/>
<dbReference type="InterPro" id="IPR020449">
    <property type="entry name" value="Tscrpt_reg_AraC-type_HTH"/>
</dbReference>
<dbReference type="InterPro" id="IPR018060">
    <property type="entry name" value="HTH_AraC"/>
</dbReference>
<dbReference type="PANTHER" id="PTHR46796">
    <property type="entry name" value="HTH-TYPE TRANSCRIPTIONAL ACTIVATOR RHAS-RELATED"/>
    <property type="match status" value="1"/>
</dbReference>
<feature type="domain" description="HTH araC/xylS-type" evidence="6">
    <location>
        <begin position="26"/>
        <end position="123"/>
    </location>
</feature>
<comment type="function">
    <text evidence="5">Regulatory protein of the TOL plasmid xyl operons. XylS activates the xylXYZLTEGFJQKIH operon required for the degradation of toluene, m-xylene and p-xylene.</text>
</comment>
<dbReference type="GO" id="GO:0003700">
    <property type="term" value="F:DNA-binding transcription factor activity"/>
    <property type="evidence" value="ECO:0007669"/>
    <property type="project" value="InterPro"/>
</dbReference>
<dbReference type="AlphaFoldDB" id="W8QY31"/>
<dbReference type="GO" id="GO:0005737">
    <property type="term" value="C:cytoplasm"/>
    <property type="evidence" value="ECO:0007669"/>
    <property type="project" value="UniProtKB-SubCell"/>
</dbReference>
<dbReference type="EMBL" id="CP007441">
    <property type="protein sequence ID" value="AHL75515.1"/>
    <property type="molecule type" value="Genomic_DNA"/>
</dbReference>
<dbReference type="Gene3D" id="1.10.10.60">
    <property type="entry name" value="Homeodomain-like"/>
    <property type="match status" value="2"/>
</dbReference>
<dbReference type="PROSITE" id="PS00041">
    <property type="entry name" value="HTH_ARAC_FAMILY_1"/>
    <property type="match status" value="1"/>
</dbReference>
<keyword evidence="2" id="KW-0805">Transcription regulation</keyword>
<gene>
    <name evidence="7" type="ORF">CH92_10520</name>
</gene>
<proteinExistence type="predicted"/>
<reference evidence="8" key="1">
    <citation type="journal article" date="2014" name="Genome Announc.">
        <title>Complete Genome Sequence of the Highly Transformable Pseudomonas stutzeri Strain 28a24.</title>
        <authorList>
            <person name="Smith B.A."/>
            <person name="Dougherty K.M."/>
            <person name="Baltrus D.A."/>
        </authorList>
    </citation>
    <scope>NUCLEOTIDE SEQUENCE [LARGE SCALE GENOMIC DNA]</scope>
    <source>
        <strain evidence="8">28a24</strain>
    </source>
</reference>
<reference evidence="7 8" key="2">
    <citation type="submission" date="2014-03" db="EMBL/GenBank/DDBJ databases">
        <authorList>
            <person name="Baltrus D."/>
            <person name="Dougherty K."/>
        </authorList>
    </citation>
    <scope>NUCLEOTIDE SEQUENCE</scope>
    <source>
        <strain evidence="7 8">28a24</strain>
    </source>
</reference>
<evidence type="ECO:0000313" key="8">
    <source>
        <dbReference type="Proteomes" id="UP000019522"/>
    </source>
</evidence>
<dbReference type="Proteomes" id="UP000019522">
    <property type="component" value="Chromosome"/>
</dbReference>
<comment type="subcellular location">
    <subcellularLocation>
        <location evidence="1">Cytoplasm</location>
    </subcellularLocation>
</comment>
<evidence type="ECO:0000313" key="7">
    <source>
        <dbReference type="EMBL" id="AHL75515.1"/>
    </source>
</evidence>
<dbReference type="PROSITE" id="PS01124">
    <property type="entry name" value="HTH_ARAC_FAMILY_2"/>
    <property type="match status" value="1"/>
</dbReference>
<dbReference type="OrthoDB" id="110167at2"/>
<evidence type="ECO:0000256" key="1">
    <source>
        <dbReference type="ARBA" id="ARBA00004496"/>
    </source>
</evidence>
<dbReference type="KEGG" id="pstt:CH92_10520"/>
<evidence type="ECO:0000259" key="6">
    <source>
        <dbReference type="PROSITE" id="PS01124"/>
    </source>
</evidence>
<evidence type="ECO:0000256" key="4">
    <source>
        <dbReference type="ARBA" id="ARBA00023163"/>
    </source>
</evidence>
<dbReference type="GO" id="GO:0043565">
    <property type="term" value="F:sequence-specific DNA binding"/>
    <property type="evidence" value="ECO:0007669"/>
    <property type="project" value="InterPro"/>
</dbReference>
<keyword evidence="4" id="KW-0804">Transcription</keyword>
<dbReference type="GO" id="GO:0009893">
    <property type="term" value="P:positive regulation of metabolic process"/>
    <property type="evidence" value="ECO:0007669"/>
    <property type="project" value="UniProtKB-ARBA"/>
</dbReference>
<accession>W8QY31</accession>
<dbReference type="Pfam" id="PF12833">
    <property type="entry name" value="HTH_18"/>
    <property type="match status" value="1"/>
</dbReference>
<dbReference type="SMART" id="SM00342">
    <property type="entry name" value="HTH_ARAC"/>
    <property type="match status" value="1"/>
</dbReference>
<keyword evidence="3" id="KW-0238">DNA-binding</keyword>
<dbReference type="SUPFAM" id="SSF46689">
    <property type="entry name" value="Homeodomain-like"/>
    <property type="match status" value="2"/>
</dbReference>
<dbReference type="RefSeq" id="WP_025241706.1">
    <property type="nucleotide sequence ID" value="NZ_CP007441.1"/>
</dbReference>
<dbReference type="InterPro" id="IPR018062">
    <property type="entry name" value="HTH_AraC-typ_CS"/>
</dbReference>
<dbReference type="PRINTS" id="PR00032">
    <property type="entry name" value="HTHARAC"/>
</dbReference>
<dbReference type="InterPro" id="IPR009057">
    <property type="entry name" value="Homeodomain-like_sf"/>
</dbReference>